<comment type="catalytic activity">
    <reaction evidence="5">
        <text>Hydrolysis of (1-&gt;4)-beta-linkages between N-acetylmuramic acid and N-acetyl-D-glucosamine residues in a peptidoglycan and between N-acetyl-D-glucosamine residues in chitodextrins.</text>
        <dbReference type="EC" id="3.2.1.17"/>
    </reaction>
</comment>
<dbReference type="Proteomes" id="UP001595973">
    <property type="component" value="Unassembled WGS sequence"/>
</dbReference>
<dbReference type="InterPro" id="IPR018511">
    <property type="entry name" value="Hemolysin-typ_Ca-bd_CS"/>
</dbReference>
<dbReference type="InterPro" id="IPR023346">
    <property type="entry name" value="Lysozyme-like_dom_sf"/>
</dbReference>
<sequence>MLDYQLLTPSAYKTAVGDLLARLEGFLSRARDIGDGAASIGYGYTFSRSDNLALWQQAGIALTASEQTVLARIDAAPDNATRTAIALNEFTHVLTLAEAQALLGETVGRYEGPADLLGMPLSEERVALVSITYNRGAGAVTSKMGDFLAAVEAGHRAEAWYQIRYESQTALTQFQNGIAKRRYIEAETFGLHDGDVSFAEALSMGRTYAAHRDHILAYEAQWAPESYAGEGLHGIADELRPAIETVSARYAHLLDSPADDLLVGGPALRLLDGGAGNDLLIGSFGADALQGGDGRDLLVGRRGGDLLDGGAGADVMVGGAGHDTFVFDDPGDRIVEFAGGGHDTVRIESTGGLRTRHIEVAQVSDPLGAQLTIATNELRAINLSHGRDAVRLVVNRLVEGQDQLVIRTGAGADRVKIVDRLDWAGWSANDTPFNFVFKGIAARDRIDLRPFALDALVRGVETVDGHDGQFLLAPGAELRFDGGALVNASDDWRIADIGADTPWGPTLDGDLTARHFLL</sequence>
<dbReference type="Pfam" id="PF00353">
    <property type="entry name" value="HemolysinCabind"/>
    <property type="match status" value="1"/>
</dbReference>
<reference evidence="7" key="1">
    <citation type="journal article" date="2019" name="Int. J. Syst. Evol. Microbiol.">
        <title>The Global Catalogue of Microorganisms (GCM) 10K type strain sequencing project: providing services to taxonomists for standard genome sequencing and annotation.</title>
        <authorList>
            <consortium name="The Broad Institute Genomics Platform"/>
            <consortium name="The Broad Institute Genome Sequencing Center for Infectious Disease"/>
            <person name="Wu L."/>
            <person name="Ma J."/>
        </authorList>
    </citation>
    <scope>NUCLEOTIDE SEQUENCE [LARGE SCALE GENOMIC DNA]</scope>
    <source>
        <strain evidence="7">CGMCC 4.7283</strain>
    </source>
</reference>
<evidence type="ECO:0000313" key="7">
    <source>
        <dbReference type="Proteomes" id="UP001595973"/>
    </source>
</evidence>
<dbReference type="InterPro" id="IPR002196">
    <property type="entry name" value="Glyco_hydro_24"/>
</dbReference>
<organism evidence="6 7">
    <name type="scientific">Seohaeicola nanhaiensis</name>
    <dbReference type="NCBI Taxonomy" id="1387282"/>
    <lineage>
        <taxon>Bacteria</taxon>
        <taxon>Pseudomonadati</taxon>
        <taxon>Pseudomonadota</taxon>
        <taxon>Alphaproteobacteria</taxon>
        <taxon>Rhodobacterales</taxon>
        <taxon>Roseobacteraceae</taxon>
        <taxon>Seohaeicola</taxon>
    </lineage>
</organism>
<name>A0ABV9KEW2_9RHOB</name>
<dbReference type="EMBL" id="JBHSGI010000005">
    <property type="protein sequence ID" value="MFC4668755.1"/>
    <property type="molecule type" value="Genomic_DNA"/>
</dbReference>
<dbReference type="Gene3D" id="2.150.10.10">
    <property type="entry name" value="Serralysin-like metalloprotease, C-terminal"/>
    <property type="match status" value="1"/>
</dbReference>
<dbReference type="InterPro" id="IPR023347">
    <property type="entry name" value="Lysozyme_dom_sf"/>
</dbReference>
<keyword evidence="2" id="KW-0964">Secreted</keyword>
<keyword evidence="7" id="KW-1185">Reference proteome</keyword>
<dbReference type="EC" id="3.2.1.17" evidence="5"/>
<keyword evidence="4 5" id="KW-0081">Bacteriolytic enzyme</keyword>
<evidence type="ECO:0000256" key="1">
    <source>
        <dbReference type="ARBA" id="ARBA00004613"/>
    </source>
</evidence>
<accession>A0ABV9KEW2</accession>
<comment type="similarity">
    <text evidence="5">Belongs to the glycosyl hydrolase 24 family.</text>
</comment>
<dbReference type="InterPro" id="IPR050557">
    <property type="entry name" value="RTX_toxin/Mannuronan_C5-epim"/>
</dbReference>
<gene>
    <name evidence="6" type="ORF">ACFO5X_09330</name>
</gene>
<evidence type="ECO:0000256" key="3">
    <source>
        <dbReference type="ARBA" id="ARBA00022529"/>
    </source>
</evidence>
<evidence type="ECO:0000313" key="6">
    <source>
        <dbReference type="EMBL" id="MFC4668755.1"/>
    </source>
</evidence>
<evidence type="ECO:0000256" key="5">
    <source>
        <dbReference type="RuleBase" id="RU003788"/>
    </source>
</evidence>
<keyword evidence="5 6" id="KW-0378">Hydrolase</keyword>
<keyword evidence="5" id="KW-0326">Glycosidase</keyword>
<evidence type="ECO:0000256" key="2">
    <source>
        <dbReference type="ARBA" id="ARBA00022525"/>
    </source>
</evidence>
<dbReference type="Pfam" id="PF00959">
    <property type="entry name" value="Phage_lysozyme"/>
    <property type="match status" value="1"/>
</dbReference>
<dbReference type="SUPFAM" id="SSF51120">
    <property type="entry name" value="beta-Roll"/>
    <property type="match status" value="1"/>
</dbReference>
<proteinExistence type="inferred from homology"/>
<dbReference type="RefSeq" id="WP_380717099.1">
    <property type="nucleotide sequence ID" value="NZ_JBHSGI010000005.1"/>
</dbReference>
<dbReference type="Gene3D" id="1.10.530.40">
    <property type="match status" value="1"/>
</dbReference>
<dbReference type="InterPro" id="IPR011049">
    <property type="entry name" value="Serralysin-like_metalloprot_C"/>
</dbReference>
<dbReference type="InterPro" id="IPR001343">
    <property type="entry name" value="Hemolysn_Ca-bd"/>
</dbReference>
<protein>
    <recommendedName>
        <fullName evidence="5">Lysozyme</fullName>
        <ecNumber evidence="5">3.2.1.17</ecNumber>
    </recommendedName>
</protein>
<evidence type="ECO:0000256" key="4">
    <source>
        <dbReference type="ARBA" id="ARBA00022638"/>
    </source>
</evidence>
<dbReference type="PRINTS" id="PR00313">
    <property type="entry name" value="CABNDNGRPT"/>
</dbReference>
<dbReference type="PANTHER" id="PTHR38340:SF1">
    <property type="entry name" value="S-LAYER PROTEIN"/>
    <property type="match status" value="1"/>
</dbReference>
<dbReference type="SUPFAM" id="SSF53955">
    <property type="entry name" value="Lysozyme-like"/>
    <property type="match status" value="1"/>
</dbReference>
<dbReference type="PANTHER" id="PTHR38340">
    <property type="entry name" value="S-LAYER PROTEIN"/>
    <property type="match status" value="1"/>
</dbReference>
<comment type="subcellular location">
    <subcellularLocation>
        <location evidence="1">Secreted</location>
    </subcellularLocation>
</comment>
<dbReference type="PROSITE" id="PS00330">
    <property type="entry name" value="HEMOLYSIN_CALCIUM"/>
    <property type="match status" value="1"/>
</dbReference>
<keyword evidence="3 5" id="KW-0929">Antimicrobial</keyword>
<dbReference type="GO" id="GO:0016787">
    <property type="term" value="F:hydrolase activity"/>
    <property type="evidence" value="ECO:0007669"/>
    <property type="project" value="UniProtKB-KW"/>
</dbReference>
<comment type="caution">
    <text evidence="6">The sequence shown here is derived from an EMBL/GenBank/DDBJ whole genome shotgun (WGS) entry which is preliminary data.</text>
</comment>